<comment type="caution">
    <text evidence="1">The sequence shown here is derived from an EMBL/GenBank/DDBJ whole genome shotgun (WGS) entry which is preliminary data.</text>
</comment>
<dbReference type="PANTHER" id="PTHR32015:SF1">
    <property type="entry name" value="LIPASE"/>
    <property type="match status" value="1"/>
</dbReference>
<reference evidence="1 2" key="1">
    <citation type="submission" date="2024-09" db="EMBL/GenBank/DDBJ databases">
        <authorList>
            <person name="Lee S.D."/>
        </authorList>
    </citation>
    <scope>NUCLEOTIDE SEQUENCE [LARGE SCALE GENOMIC DNA]</scope>
    <source>
        <strain evidence="1 2">N1-1</strain>
    </source>
</reference>
<protein>
    <submittedName>
        <fullName evidence="1">Esterase/lipase family protein</fullName>
    </submittedName>
</protein>
<dbReference type="EMBL" id="JBHEZX010000010">
    <property type="protein sequence ID" value="MFC1412138.1"/>
    <property type="molecule type" value="Genomic_DNA"/>
</dbReference>
<keyword evidence="2" id="KW-1185">Reference proteome</keyword>
<dbReference type="SUPFAM" id="SSF53474">
    <property type="entry name" value="alpha/beta-Hydrolases"/>
    <property type="match status" value="1"/>
</dbReference>
<dbReference type="InterPro" id="IPR002918">
    <property type="entry name" value="Lipase_EstA/Esterase_EstB"/>
</dbReference>
<dbReference type="PANTHER" id="PTHR32015">
    <property type="entry name" value="FASTING INDUCED LIPASE"/>
    <property type="match status" value="1"/>
</dbReference>
<dbReference type="Proteomes" id="UP001592582">
    <property type="component" value="Unassembled WGS sequence"/>
</dbReference>
<accession>A0ABV6VEQ4</accession>
<proteinExistence type="predicted"/>
<sequence length="321" mass="33230">MAHRTRRPRIAAVLAAAVLAATVLASAANAAPQRRGLGEESLAVAAGLAHYNEDAPGTNDWSCRPSAAHPQPVVLLNGTGANMMLNWHYFGPKLKQQGYCLFALNYGDTGRGPLKALGDIPTSAGEVAAFVDRVLAATGARQVDLLGHSQGGGVLPRWYLRFDGGTDPADPRLNKVAKLIGIAPSNHGSDLDGLGPALNAIGFFATTTALNGGPALHQQLKGSWVNTTVDAGGDTQPGVDYTVISTRDDMVVTPYTVQALTAGPGATVHNEVVQDVCHSLLPIVVTHVGMAFSPTVLGMVEDALDPSVAHSKPCDPLSDAG</sequence>
<dbReference type="InterPro" id="IPR029058">
    <property type="entry name" value="AB_hydrolase_fold"/>
</dbReference>
<organism evidence="1 2">
    <name type="scientific">Streptacidiphilus alkalitolerans</name>
    <dbReference type="NCBI Taxonomy" id="3342712"/>
    <lineage>
        <taxon>Bacteria</taxon>
        <taxon>Bacillati</taxon>
        <taxon>Actinomycetota</taxon>
        <taxon>Actinomycetes</taxon>
        <taxon>Kitasatosporales</taxon>
        <taxon>Streptomycetaceae</taxon>
        <taxon>Streptacidiphilus</taxon>
    </lineage>
</organism>
<gene>
    <name evidence="1" type="ORF">ACEZDG_22990</name>
</gene>
<dbReference type="Pfam" id="PF01674">
    <property type="entry name" value="Lipase_2"/>
    <property type="match status" value="1"/>
</dbReference>
<dbReference type="Gene3D" id="3.40.50.1820">
    <property type="entry name" value="alpha/beta hydrolase"/>
    <property type="match status" value="1"/>
</dbReference>
<name>A0ABV6VEQ4_9ACTN</name>
<evidence type="ECO:0000313" key="1">
    <source>
        <dbReference type="EMBL" id="MFC1412138.1"/>
    </source>
</evidence>
<evidence type="ECO:0000313" key="2">
    <source>
        <dbReference type="Proteomes" id="UP001592582"/>
    </source>
</evidence>